<keyword evidence="1" id="KW-0812">Transmembrane</keyword>
<evidence type="ECO:0000256" key="1">
    <source>
        <dbReference type="SAM" id="Phobius"/>
    </source>
</evidence>
<comment type="caution">
    <text evidence="2">The sequence shown here is derived from an EMBL/GenBank/DDBJ whole genome shotgun (WGS) entry which is preliminary data.</text>
</comment>
<proteinExistence type="predicted"/>
<name>A0A9W9Z3N8_9CNID</name>
<keyword evidence="1" id="KW-1133">Transmembrane helix</keyword>
<feature type="transmembrane region" description="Helical" evidence="1">
    <location>
        <begin position="137"/>
        <end position="158"/>
    </location>
</feature>
<evidence type="ECO:0000313" key="2">
    <source>
        <dbReference type="EMBL" id="KAJ7372654.1"/>
    </source>
</evidence>
<protein>
    <submittedName>
        <fullName evidence="2">Uncharacterized protein</fullName>
    </submittedName>
</protein>
<dbReference type="AlphaFoldDB" id="A0A9W9Z3N8"/>
<reference evidence="2" key="1">
    <citation type="submission" date="2023-01" db="EMBL/GenBank/DDBJ databases">
        <title>Genome assembly of the deep-sea coral Lophelia pertusa.</title>
        <authorList>
            <person name="Herrera S."/>
            <person name="Cordes E."/>
        </authorList>
    </citation>
    <scope>NUCLEOTIDE SEQUENCE</scope>
    <source>
        <strain evidence="2">USNM1676648</strain>
        <tissue evidence="2">Polyp</tissue>
    </source>
</reference>
<feature type="transmembrane region" description="Helical" evidence="1">
    <location>
        <begin position="7"/>
        <end position="26"/>
    </location>
</feature>
<evidence type="ECO:0000313" key="3">
    <source>
        <dbReference type="Proteomes" id="UP001163046"/>
    </source>
</evidence>
<keyword evidence="1" id="KW-0472">Membrane</keyword>
<accession>A0A9W9Z3N8</accession>
<keyword evidence="3" id="KW-1185">Reference proteome</keyword>
<feature type="transmembrane region" description="Helical" evidence="1">
    <location>
        <begin position="87"/>
        <end position="107"/>
    </location>
</feature>
<organism evidence="2 3">
    <name type="scientific">Desmophyllum pertusum</name>
    <dbReference type="NCBI Taxonomy" id="174260"/>
    <lineage>
        <taxon>Eukaryota</taxon>
        <taxon>Metazoa</taxon>
        <taxon>Cnidaria</taxon>
        <taxon>Anthozoa</taxon>
        <taxon>Hexacorallia</taxon>
        <taxon>Scleractinia</taxon>
        <taxon>Caryophylliina</taxon>
        <taxon>Caryophylliidae</taxon>
        <taxon>Desmophyllum</taxon>
    </lineage>
</organism>
<gene>
    <name evidence="2" type="ORF">OS493_017926</name>
</gene>
<feature type="transmembrane region" description="Helical" evidence="1">
    <location>
        <begin position="56"/>
        <end position="75"/>
    </location>
</feature>
<sequence>MDDGEYCFLLLFLVVTSAIGGPGMFYGTQCRNDYWRARWNNTDVCKIVDNDKLAEAFTGVGATFALFALIAVCAVGKYSRSEGFKKCLCLAVVISLNTGIPCLYYGFKCKNAELRAEHESDKCKNIHNDESAIALQVFGWILSIPWLLGLSVILGIILKSCSKDGRVGVAG</sequence>
<dbReference type="EMBL" id="MU826835">
    <property type="protein sequence ID" value="KAJ7372654.1"/>
    <property type="molecule type" value="Genomic_DNA"/>
</dbReference>
<dbReference type="Proteomes" id="UP001163046">
    <property type="component" value="Unassembled WGS sequence"/>
</dbReference>